<evidence type="ECO:0000313" key="10">
    <source>
        <dbReference type="Proteomes" id="UP000072189"/>
    </source>
</evidence>
<dbReference type="Pfam" id="PF17042">
    <property type="entry name" value="NBD_C"/>
    <property type="match status" value="1"/>
</dbReference>
<dbReference type="SUPFAM" id="SSF142764">
    <property type="entry name" value="YgbK-like"/>
    <property type="match status" value="1"/>
</dbReference>
<evidence type="ECO:0000256" key="2">
    <source>
        <dbReference type="ARBA" id="ARBA00022679"/>
    </source>
</evidence>
<keyword evidence="6" id="KW-0119">Carbohydrate metabolism</keyword>
<feature type="domain" description="Four-carbon acid sugar kinase N-terminal" evidence="7">
    <location>
        <begin position="14"/>
        <end position="258"/>
    </location>
</feature>
<dbReference type="InterPro" id="IPR031475">
    <property type="entry name" value="NBD_C"/>
</dbReference>
<comment type="caution">
    <text evidence="9">The sequence shown here is derived from an EMBL/GenBank/DDBJ whole genome shotgun (WGS) entry which is preliminary data.</text>
</comment>
<dbReference type="AlphaFoldDB" id="A0A147F7F0"/>
<evidence type="ECO:0000256" key="3">
    <source>
        <dbReference type="ARBA" id="ARBA00022741"/>
    </source>
</evidence>
<name>A0A147F7F0_MICTE</name>
<reference evidence="9 10" key="1">
    <citation type="journal article" date="2016" name="Front. Microbiol.">
        <title>Genomic Resource of Rice Seed Associated Bacteria.</title>
        <authorList>
            <person name="Midha S."/>
            <person name="Bansal K."/>
            <person name="Sharma S."/>
            <person name="Kumar N."/>
            <person name="Patil P.P."/>
            <person name="Chaudhry V."/>
            <person name="Patil P.B."/>
        </authorList>
    </citation>
    <scope>NUCLEOTIDE SEQUENCE [LARGE SCALE GENOMIC DNA]</scope>
    <source>
        <strain evidence="9 10">RSA3</strain>
    </source>
</reference>
<organism evidence="9 10">
    <name type="scientific">Microbacterium testaceum</name>
    <name type="common">Aureobacterium testaceum</name>
    <name type="synonym">Brevibacterium testaceum</name>
    <dbReference type="NCBI Taxonomy" id="2033"/>
    <lineage>
        <taxon>Bacteria</taxon>
        <taxon>Bacillati</taxon>
        <taxon>Actinomycetota</taxon>
        <taxon>Actinomycetes</taxon>
        <taxon>Micrococcales</taxon>
        <taxon>Microbacteriaceae</taxon>
        <taxon>Microbacterium</taxon>
    </lineage>
</organism>
<dbReference type="Gene3D" id="3.40.980.20">
    <property type="entry name" value="Four-carbon acid sugar kinase, nucleotide binding domain"/>
    <property type="match status" value="1"/>
</dbReference>
<keyword evidence="3" id="KW-0547">Nucleotide-binding</keyword>
<dbReference type="InterPro" id="IPR037051">
    <property type="entry name" value="4-carb_acid_sugar_kinase_N_sf"/>
</dbReference>
<dbReference type="RefSeq" id="WP_058614150.1">
    <property type="nucleotide sequence ID" value="NZ_LDRV01000057.1"/>
</dbReference>
<proteinExistence type="inferred from homology"/>
<evidence type="ECO:0000259" key="7">
    <source>
        <dbReference type="Pfam" id="PF07005"/>
    </source>
</evidence>
<evidence type="ECO:0000256" key="5">
    <source>
        <dbReference type="ARBA" id="ARBA00022840"/>
    </source>
</evidence>
<evidence type="ECO:0000256" key="1">
    <source>
        <dbReference type="ARBA" id="ARBA00005715"/>
    </source>
</evidence>
<dbReference type="Pfam" id="PF07005">
    <property type="entry name" value="SBD_N"/>
    <property type="match status" value="1"/>
</dbReference>
<evidence type="ECO:0000256" key="6">
    <source>
        <dbReference type="ARBA" id="ARBA00023277"/>
    </source>
</evidence>
<comment type="similarity">
    <text evidence="1">Belongs to the four-carbon acid sugar kinase family.</text>
</comment>
<gene>
    <name evidence="9" type="ORF">RSA3_09355</name>
</gene>
<dbReference type="Gene3D" id="3.40.50.10840">
    <property type="entry name" value="Putative sugar-binding, N-terminal domain"/>
    <property type="match status" value="1"/>
</dbReference>
<evidence type="ECO:0000256" key="4">
    <source>
        <dbReference type="ARBA" id="ARBA00022777"/>
    </source>
</evidence>
<sequence>MTAPQPPADGLVLTFYGDDFTGSTDVMETLEDLGLSTLLFLDPPTPDEIAAHDGVRAVGVAGIGRTMSPEEMDAELPPVLGALARLGAPLLHYKMCSTFDSAPTIGSIGRATEILRAAVGSDDAVPLVVGVPQLGRWTAFGTLFATFEGTVFRLDRHPAMTVHPITPMTEADLRAHLAAQTALPIALLDVATLDGADAEVAERVDSVLGEEHGVVLLDVDGAATQRQVGRALDRVLTRAAARGTTAAVVGSSGVEYALGAAWERRGLAPAGAVRAPGATLVVSGSRAPATQRQAEAALAAGFRGVDLDPVAVTDPIAGEQAREEVAARAASAATDGEHVLVFAPPPAAGARPVAGGDLSRALADIAARVLARADVSRLVVAGGDTSGHVARGLGIRALRMIQRLTPGAPLCSAVSDDPRIDGLELCLKGGGVGGPDYFVRLAELGADALVADAPR</sequence>
<evidence type="ECO:0000313" key="9">
    <source>
        <dbReference type="EMBL" id="KTS11930.1"/>
    </source>
</evidence>
<dbReference type="Proteomes" id="UP000072189">
    <property type="component" value="Unassembled WGS sequence"/>
</dbReference>
<keyword evidence="4" id="KW-0418">Kinase</keyword>
<dbReference type="InterPro" id="IPR010737">
    <property type="entry name" value="4-carb_acid_sugar_kinase_N"/>
</dbReference>
<keyword evidence="2" id="KW-0808">Transferase</keyword>
<evidence type="ECO:0000259" key="8">
    <source>
        <dbReference type="Pfam" id="PF17042"/>
    </source>
</evidence>
<dbReference type="EMBL" id="LDRV01000057">
    <property type="protein sequence ID" value="KTS11930.1"/>
    <property type="molecule type" value="Genomic_DNA"/>
</dbReference>
<evidence type="ECO:0008006" key="11">
    <source>
        <dbReference type="Google" id="ProtNLM"/>
    </source>
</evidence>
<dbReference type="PATRIC" id="fig|2033.7.peg.2618"/>
<dbReference type="GO" id="GO:0005524">
    <property type="term" value="F:ATP binding"/>
    <property type="evidence" value="ECO:0007669"/>
    <property type="project" value="UniProtKB-KW"/>
</dbReference>
<feature type="domain" description="Four-carbon acid sugar kinase nucleotide binding" evidence="8">
    <location>
        <begin position="280"/>
        <end position="438"/>
    </location>
</feature>
<dbReference type="GO" id="GO:0016301">
    <property type="term" value="F:kinase activity"/>
    <property type="evidence" value="ECO:0007669"/>
    <property type="project" value="UniProtKB-KW"/>
</dbReference>
<dbReference type="InterPro" id="IPR042213">
    <property type="entry name" value="NBD_C_sf"/>
</dbReference>
<keyword evidence="5" id="KW-0067">ATP-binding</keyword>
<protein>
    <recommendedName>
        <fullName evidence="11">Four-carbon acid sugar kinase family protein</fullName>
    </recommendedName>
</protein>
<accession>A0A147F7F0</accession>